<dbReference type="PANTHER" id="PTHR37323">
    <property type="entry name" value="GCN5-RELATED N-ACETYLTRANSFERASE"/>
    <property type="match status" value="1"/>
</dbReference>
<evidence type="ECO:0000256" key="1">
    <source>
        <dbReference type="ARBA" id="ARBA00005189"/>
    </source>
</evidence>
<dbReference type="InterPro" id="IPR052351">
    <property type="entry name" value="Ornithine_N-alpha-AT"/>
</dbReference>
<dbReference type="Gene3D" id="3.40.630.30">
    <property type="match status" value="1"/>
</dbReference>
<keyword evidence="3" id="KW-0808">Transferase</keyword>
<keyword evidence="4" id="KW-0443">Lipid metabolism</keyword>
<evidence type="ECO:0000256" key="3">
    <source>
        <dbReference type="ARBA" id="ARBA00022679"/>
    </source>
</evidence>
<keyword evidence="7" id="KW-1185">Reference proteome</keyword>
<gene>
    <name evidence="6" type="ORF">GII31_14705</name>
</gene>
<comment type="pathway">
    <text evidence="1">Lipid metabolism.</text>
</comment>
<organism evidence="6 7">
    <name type="scientific">Gordonia pseudamarae</name>
    <dbReference type="NCBI Taxonomy" id="2831662"/>
    <lineage>
        <taxon>Bacteria</taxon>
        <taxon>Bacillati</taxon>
        <taxon>Actinomycetota</taxon>
        <taxon>Actinomycetes</taxon>
        <taxon>Mycobacteriales</taxon>
        <taxon>Gordoniaceae</taxon>
        <taxon>Gordonia</taxon>
    </lineage>
</organism>
<dbReference type="PANTHER" id="PTHR37323:SF1">
    <property type="entry name" value="L-ORNITHINE N(ALPHA)-ACYLTRANSFERASE"/>
    <property type="match status" value="1"/>
</dbReference>
<protein>
    <submittedName>
        <fullName evidence="6">GNAT family N-acetyltransferase</fullName>
    </submittedName>
</protein>
<dbReference type="SUPFAM" id="SSF55729">
    <property type="entry name" value="Acyl-CoA N-acyltransferases (Nat)"/>
    <property type="match status" value="1"/>
</dbReference>
<accession>A0ABX6IJ65</accession>
<sequence>MTTTQVMTTTAGPVGAGRAPATGEPIAMLSAGPVRVLLSDAPADIVAAQRLRYRVFSEEPGFSDRIGDHDTGRDADRFDDFAQQLIVRHDDDGVIGCARLLAPVRAAAAGGWYSATEFDLRALDPIAARTVEMGRACVDSAHRSGSVTALMWASVLRYLDLTGLRYVMGSVSVPLRGSLGAPRGAELRSVRDRLVERHLAPWRTEPLVPPRVDGTALDDIAPYPETALPPLLRGYLRLGARVCGEPAVDEVFDVGDFLTVIDRDGATRRYLDRLTSTVTRLAGSGGR</sequence>
<keyword evidence="5" id="KW-0012">Acyltransferase</keyword>
<evidence type="ECO:0000256" key="2">
    <source>
        <dbReference type="ARBA" id="ARBA00022516"/>
    </source>
</evidence>
<evidence type="ECO:0000313" key="6">
    <source>
        <dbReference type="EMBL" id="QHN35932.1"/>
    </source>
</evidence>
<evidence type="ECO:0000313" key="7">
    <source>
        <dbReference type="Proteomes" id="UP001059836"/>
    </source>
</evidence>
<keyword evidence="2" id="KW-0444">Lipid biosynthesis</keyword>
<dbReference type="InterPro" id="IPR016181">
    <property type="entry name" value="Acyl_CoA_acyltransferase"/>
</dbReference>
<evidence type="ECO:0000256" key="4">
    <source>
        <dbReference type="ARBA" id="ARBA00023098"/>
    </source>
</evidence>
<dbReference type="Proteomes" id="UP001059836">
    <property type="component" value="Chromosome"/>
</dbReference>
<reference evidence="6" key="1">
    <citation type="journal article" date="2021" name="Nat. Microbiol.">
        <title>Cocultivation of an ultrasmall environmental parasitic bacterium with lytic ability against bacteria associated with wastewater foams.</title>
        <authorList>
            <person name="Batinovic S."/>
            <person name="Rose J.J.A."/>
            <person name="Ratcliffe J."/>
            <person name="Seviour R.J."/>
            <person name="Petrovski S."/>
        </authorList>
    </citation>
    <scope>NUCLEOTIDE SEQUENCE</scope>
    <source>
        <strain evidence="6">CON9</strain>
    </source>
</reference>
<name>A0ABX6IJ65_9ACTN</name>
<evidence type="ECO:0000256" key="5">
    <source>
        <dbReference type="ARBA" id="ARBA00023315"/>
    </source>
</evidence>
<proteinExistence type="predicted"/>
<dbReference type="EMBL" id="CP045809">
    <property type="protein sequence ID" value="QHN35932.1"/>
    <property type="molecule type" value="Genomic_DNA"/>
</dbReference>
<dbReference type="Pfam" id="PF13444">
    <property type="entry name" value="Acetyltransf_5"/>
    <property type="match status" value="1"/>
</dbReference>